<protein>
    <submittedName>
        <fullName evidence="2">Alpha/beta hydrolase</fullName>
    </submittedName>
</protein>
<dbReference type="Gene3D" id="3.40.50.1820">
    <property type="entry name" value="alpha/beta hydrolase"/>
    <property type="match status" value="1"/>
</dbReference>
<dbReference type="InterPro" id="IPR000073">
    <property type="entry name" value="AB_hydrolase_1"/>
</dbReference>
<evidence type="ECO:0000313" key="2">
    <source>
        <dbReference type="EMBL" id="MFD1660296.1"/>
    </source>
</evidence>
<name>A0ABW4IUV8_9ACTN</name>
<dbReference type="EMBL" id="JBHUDX010000052">
    <property type="protein sequence ID" value="MFD1660296.1"/>
    <property type="molecule type" value="Genomic_DNA"/>
</dbReference>
<evidence type="ECO:0000313" key="3">
    <source>
        <dbReference type="Proteomes" id="UP001597261"/>
    </source>
</evidence>
<reference evidence="3" key="1">
    <citation type="journal article" date="2019" name="Int. J. Syst. Evol. Microbiol.">
        <title>The Global Catalogue of Microorganisms (GCM) 10K type strain sequencing project: providing services to taxonomists for standard genome sequencing and annotation.</title>
        <authorList>
            <consortium name="The Broad Institute Genomics Platform"/>
            <consortium name="The Broad Institute Genome Sequencing Center for Infectious Disease"/>
            <person name="Wu L."/>
            <person name="Ma J."/>
        </authorList>
    </citation>
    <scope>NUCLEOTIDE SEQUENCE [LARGE SCALE GENOMIC DNA]</scope>
    <source>
        <strain evidence="3">CGMCC 1.12470</strain>
    </source>
</reference>
<organism evidence="2 3">
    <name type="scientific">Streptomyces caeni</name>
    <dbReference type="NCBI Taxonomy" id="2307231"/>
    <lineage>
        <taxon>Bacteria</taxon>
        <taxon>Bacillati</taxon>
        <taxon>Actinomycetota</taxon>
        <taxon>Actinomycetes</taxon>
        <taxon>Kitasatosporales</taxon>
        <taxon>Streptomycetaceae</taxon>
        <taxon>Streptomyces</taxon>
    </lineage>
</organism>
<evidence type="ECO:0000259" key="1">
    <source>
        <dbReference type="Pfam" id="PF12697"/>
    </source>
</evidence>
<dbReference type="SUPFAM" id="SSF53474">
    <property type="entry name" value="alpha/beta-Hydrolases"/>
    <property type="match status" value="1"/>
</dbReference>
<sequence>MTAPAHPPITSDGVRRITLAGEGIRLSGLLIEPRHVPPRAVVVCLHGGGMSAAYFDGQARPDISLLALGARLGYTVLAVDRPGYGESAAALPQGQTLAEQAVTLRAALRDFAAGHDVGAGLFVVAHSFGGKVALTMGAGMAAGELIGLDISGCGSRYIAQATRHIGSSGRMSHMLNWGPLRLYPPGTFRSSVAVVAPMPARERLEWKSWPERYRRIAPRLTLPTRLTFAEHEAWWQHDDAAIDDLTRPLAAPWTVERLPDTGHNISLGWSARSYHLRVLAFLEQCLAARGLRAFGQAGPVPSPLR</sequence>
<dbReference type="PRINTS" id="PR00111">
    <property type="entry name" value="ABHYDROLASE"/>
</dbReference>
<feature type="domain" description="AB hydrolase-1" evidence="1">
    <location>
        <begin position="42"/>
        <end position="265"/>
    </location>
</feature>
<dbReference type="RefSeq" id="WP_381084253.1">
    <property type="nucleotide sequence ID" value="NZ_JBHUDX010000052.1"/>
</dbReference>
<dbReference type="Pfam" id="PF12697">
    <property type="entry name" value="Abhydrolase_6"/>
    <property type="match status" value="1"/>
</dbReference>
<keyword evidence="2" id="KW-0378">Hydrolase</keyword>
<dbReference type="InterPro" id="IPR029058">
    <property type="entry name" value="AB_hydrolase_fold"/>
</dbReference>
<comment type="caution">
    <text evidence="2">The sequence shown here is derived from an EMBL/GenBank/DDBJ whole genome shotgun (WGS) entry which is preliminary data.</text>
</comment>
<dbReference type="Proteomes" id="UP001597261">
    <property type="component" value="Unassembled WGS sequence"/>
</dbReference>
<accession>A0ABW4IUV8</accession>
<proteinExistence type="predicted"/>
<gene>
    <name evidence="2" type="ORF">ACFSL4_19335</name>
</gene>
<dbReference type="GO" id="GO:0016787">
    <property type="term" value="F:hydrolase activity"/>
    <property type="evidence" value="ECO:0007669"/>
    <property type="project" value="UniProtKB-KW"/>
</dbReference>
<keyword evidence="3" id="KW-1185">Reference proteome</keyword>